<evidence type="ECO:0000313" key="1">
    <source>
        <dbReference type="EMBL" id="QEC76563.1"/>
    </source>
</evidence>
<keyword evidence="2" id="KW-1185">Reference proteome</keyword>
<sequence>MNKQQRIRMAAKTHPATLRWPPSLQLRRKEGLENSLFFFRYNVLIVNVQAPISTTGEERVAGAASPGEF</sequence>
<gene>
    <name evidence="1" type="ORF">FSB76_11600</name>
</gene>
<name>A0A5B8VYX4_9SPHI</name>
<reference evidence="1 2" key="1">
    <citation type="journal article" date="2013" name="J. Microbiol.">
        <title>Mucilaginibacter ginsenosidivorax sp. nov., with ginsenoside converting activity isolated from sediment.</title>
        <authorList>
            <person name="Kim J.K."/>
            <person name="Choi T.E."/>
            <person name="Liu Q.M."/>
            <person name="Park H.Y."/>
            <person name="Yi T.H."/>
            <person name="Yoon M.H."/>
            <person name="Kim S.C."/>
            <person name="Im W.T."/>
        </authorList>
    </citation>
    <scope>NUCLEOTIDE SEQUENCE [LARGE SCALE GENOMIC DNA]</scope>
    <source>
        <strain evidence="1 2">KHI28</strain>
    </source>
</reference>
<proteinExistence type="predicted"/>
<protein>
    <submittedName>
        <fullName evidence="1">Uncharacterized protein</fullName>
    </submittedName>
</protein>
<dbReference type="EMBL" id="CP042437">
    <property type="protein sequence ID" value="QEC76563.1"/>
    <property type="molecule type" value="Genomic_DNA"/>
</dbReference>
<dbReference type="KEGG" id="mgk:FSB76_11600"/>
<accession>A0A5B8VYX4</accession>
<dbReference type="AlphaFoldDB" id="A0A5B8VYX4"/>
<evidence type="ECO:0000313" key="2">
    <source>
        <dbReference type="Proteomes" id="UP000321362"/>
    </source>
</evidence>
<dbReference type="RefSeq" id="WP_147053734.1">
    <property type="nucleotide sequence ID" value="NZ_CP042437.1"/>
</dbReference>
<dbReference type="Proteomes" id="UP000321362">
    <property type="component" value="Chromosome"/>
</dbReference>
<organism evidence="1 2">
    <name type="scientific">Mucilaginibacter ginsenosidivorax</name>
    <dbReference type="NCBI Taxonomy" id="862126"/>
    <lineage>
        <taxon>Bacteria</taxon>
        <taxon>Pseudomonadati</taxon>
        <taxon>Bacteroidota</taxon>
        <taxon>Sphingobacteriia</taxon>
        <taxon>Sphingobacteriales</taxon>
        <taxon>Sphingobacteriaceae</taxon>
        <taxon>Mucilaginibacter</taxon>
    </lineage>
</organism>